<protein>
    <submittedName>
        <fullName evidence="3">DUF4468 domain-containing protein</fullName>
    </submittedName>
</protein>
<proteinExistence type="predicted"/>
<feature type="signal peptide" evidence="1">
    <location>
        <begin position="1"/>
        <end position="18"/>
    </location>
</feature>
<evidence type="ECO:0000313" key="3">
    <source>
        <dbReference type="EMBL" id="TGE22827.1"/>
    </source>
</evidence>
<keyword evidence="1" id="KW-0732">Signal</keyword>
<dbReference type="InterPro" id="IPR027823">
    <property type="entry name" value="DUF4468"/>
</dbReference>
<feature type="domain" description="DUF4468" evidence="2">
    <location>
        <begin position="36"/>
        <end position="123"/>
    </location>
</feature>
<reference evidence="3 4" key="1">
    <citation type="submission" date="2019-04" db="EMBL/GenBank/DDBJ databases">
        <authorList>
            <person name="Feng G."/>
            <person name="Zhang J."/>
            <person name="Zhu H."/>
        </authorList>
    </citation>
    <scope>NUCLEOTIDE SEQUENCE [LARGE SCALE GENOMIC DNA]</scope>
    <source>
        <strain evidence="3 4">9PBR-1</strain>
    </source>
</reference>
<name>A0A4Z0PYN2_9BACT</name>
<feature type="chain" id="PRO_5021427575" evidence="1">
    <location>
        <begin position="19"/>
        <end position="201"/>
    </location>
</feature>
<sequence length="201" mass="22029">MRYFLLALLLSAAAPVFAQKQEIAIPTDSATHKVTYSEVIQVPGASKADLYSRAKLWAAKTFPSTDATVQLTDAEAGRIIARGWTRINIVTLGIANPMKLWFLVQIDVKDGRYRSIVTDLEYQGEYNPRVTVMSAAAQTARTPADETLTLHNERTHTKKGELRPIFASYRTQTNDAVLQLQAGIKAALTASPSTGVSNSDF</sequence>
<dbReference type="EMBL" id="SRMB01000005">
    <property type="protein sequence ID" value="TGE22827.1"/>
    <property type="molecule type" value="Genomic_DNA"/>
</dbReference>
<evidence type="ECO:0000256" key="1">
    <source>
        <dbReference type="SAM" id="SignalP"/>
    </source>
</evidence>
<keyword evidence="4" id="KW-1185">Reference proteome</keyword>
<dbReference type="Pfam" id="PF14730">
    <property type="entry name" value="DUF4468"/>
    <property type="match status" value="1"/>
</dbReference>
<dbReference type="OrthoDB" id="947895at2"/>
<evidence type="ECO:0000259" key="2">
    <source>
        <dbReference type="Pfam" id="PF14730"/>
    </source>
</evidence>
<dbReference type="CDD" id="cd12190">
    <property type="entry name" value="Bacova_04320_like"/>
    <property type="match status" value="1"/>
</dbReference>
<gene>
    <name evidence="3" type="ORF">E5K02_20900</name>
</gene>
<organism evidence="3 4">
    <name type="scientific">Hymenobacter metallicola</name>
    <dbReference type="NCBI Taxonomy" id="2563114"/>
    <lineage>
        <taxon>Bacteria</taxon>
        <taxon>Pseudomonadati</taxon>
        <taxon>Bacteroidota</taxon>
        <taxon>Cytophagia</taxon>
        <taxon>Cytophagales</taxon>
        <taxon>Hymenobacteraceae</taxon>
        <taxon>Hymenobacter</taxon>
    </lineage>
</organism>
<dbReference type="Gene3D" id="3.30.530.80">
    <property type="match status" value="1"/>
</dbReference>
<comment type="caution">
    <text evidence="3">The sequence shown here is derived from an EMBL/GenBank/DDBJ whole genome shotgun (WGS) entry which is preliminary data.</text>
</comment>
<evidence type="ECO:0000313" key="4">
    <source>
        <dbReference type="Proteomes" id="UP000298471"/>
    </source>
</evidence>
<accession>A0A4Z0PYN2</accession>
<dbReference type="AlphaFoldDB" id="A0A4Z0PYN2"/>
<dbReference type="RefSeq" id="WP_135397622.1">
    <property type="nucleotide sequence ID" value="NZ_SRMB01000005.1"/>
</dbReference>
<dbReference type="Proteomes" id="UP000298471">
    <property type="component" value="Unassembled WGS sequence"/>
</dbReference>